<evidence type="ECO:0000256" key="3">
    <source>
        <dbReference type="ARBA" id="ARBA00022692"/>
    </source>
</evidence>
<sequence>MILRFLVVGGLGFAIDLGCTALLVWSGVSPFYARPPAMVVATLVTWIANRSFTFQVKEKTSLAEGLRYAATALAAAAANYAIYSLLVWKDCPPLLAVAIASVLQAGASYVGYRKFAFRIDTPK</sequence>
<evidence type="ECO:0000256" key="6">
    <source>
        <dbReference type="SAM" id="Phobius"/>
    </source>
</evidence>
<dbReference type="GO" id="GO:0000271">
    <property type="term" value="P:polysaccharide biosynthetic process"/>
    <property type="evidence" value="ECO:0007669"/>
    <property type="project" value="InterPro"/>
</dbReference>
<feature type="transmembrane region" description="Helical" evidence="6">
    <location>
        <begin position="68"/>
        <end position="88"/>
    </location>
</feature>
<comment type="similarity">
    <text evidence="2">Belongs to the GtrA family.</text>
</comment>
<feature type="transmembrane region" description="Helical" evidence="6">
    <location>
        <begin position="94"/>
        <end position="112"/>
    </location>
</feature>
<organism evidence="8 9">
    <name type="scientific">Massilia aurea</name>
    <dbReference type="NCBI Taxonomy" id="373040"/>
    <lineage>
        <taxon>Bacteria</taxon>
        <taxon>Pseudomonadati</taxon>
        <taxon>Pseudomonadota</taxon>
        <taxon>Betaproteobacteria</taxon>
        <taxon>Burkholderiales</taxon>
        <taxon>Oxalobacteraceae</taxon>
        <taxon>Telluria group</taxon>
        <taxon>Massilia</taxon>
    </lineage>
</organism>
<evidence type="ECO:0000256" key="1">
    <source>
        <dbReference type="ARBA" id="ARBA00004141"/>
    </source>
</evidence>
<feature type="transmembrane region" description="Helical" evidence="6">
    <location>
        <begin position="5"/>
        <end position="25"/>
    </location>
</feature>
<feature type="transmembrane region" description="Helical" evidence="6">
    <location>
        <begin position="31"/>
        <end position="48"/>
    </location>
</feature>
<protein>
    <submittedName>
        <fullName evidence="8">Putative flippase GtrA</fullName>
    </submittedName>
</protein>
<keyword evidence="4 6" id="KW-1133">Transmembrane helix</keyword>
<name>A0A7X0CEL7_9BURK</name>
<keyword evidence="5 6" id="KW-0472">Membrane</keyword>
<evidence type="ECO:0000256" key="2">
    <source>
        <dbReference type="ARBA" id="ARBA00009399"/>
    </source>
</evidence>
<dbReference type="RefSeq" id="WP_183554843.1">
    <property type="nucleotide sequence ID" value="NZ_JACHBX010000002.1"/>
</dbReference>
<comment type="subcellular location">
    <subcellularLocation>
        <location evidence="1">Membrane</location>
        <topology evidence="1">Multi-pass membrane protein</topology>
    </subcellularLocation>
</comment>
<dbReference type="Proteomes" id="UP000540787">
    <property type="component" value="Unassembled WGS sequence"/>
</dbReference>
<proteinExistence type="inferred from homology"/>
<gene>
    <name evidence="8" type="ORF">HD842_002508</name>
</gene>
<dbReference type="EMBL" id="JACHBX010000002">
    <property type="protein sequence ID" value="MBB6134366.1"/>
    <property type="molecule type" value="Genomic_DNA"/>
</dbReference>
<evidence type="ECO:0000313" key="8">
    <source>
        <dbReference type="EMBL" id="MBB6134366.1"/>
    </source>
</evidence>
<comment type="caution">
    <text evidence="8">The sequence shown here is derived from an EMBL/GenBank/DDBJ whole genome shotgun (WGS) entry which is preliminary data.</text>
</comment>
<dbReference type="AlphaFoldDB" id="A0A7X0CEL7"/>
<evidence type="ECO:0000256" key="4">
    <source>
        <dbReference type="ARBA" id="ARBA00022989"/>
    </source>
</evidence>
<dbReference type="Pfam" id="PF04138">
    <property type="entry name" value="GtrA_DPMS_TM"/>
    <property type="match status" value="1"/>
</dbReference>
<evidence type="ECO:0000313" key="9">
    <source>
        <dbReference type="Proteomes" id="UP000540787"/>
    </source>
</evidence>
<dbReference type="GO" id="GO:0005886">
    <property type="term" value="C:plasma membrane"/>
    <property type="evidence" value="ECO:0007669"/>
    <property type="project" value="TreeGrafter"/>
</dbReference>
<dbReference type="PANTHER" id="PTHR38459:SF1">
    <property type="entry name" value="PROPHAGE BACTOPRENOL-LINKED GLUCOSE TRANSLOCASE HOMOLOG"/>
    <property type="match status" value="1"/>
</dbReference>
<evidence type="ECO:0000256" key="5">
    <source>
        <dbReference type="ARBA" id="ARBA00023136"/>
    </source>
</evidence>
<feature type="domain" description="GtrA/DPMS transmembrane" evidence="7">
    <location>
        <begin position="4"/>
        <end position="117"/>
    </location>
</feature>
<dbReference type="PANTHER" id="PTHR38459">
    <property type="entry name" value="PROPHAGE BACTOPRENOL-LINKED GLUCOSE TRANSLOCASE HOMOLOG"/>
    <property type="match status" value="1"/>
</dbReference>
<evidence type="ECO:0000259" key="7">
    <source>
        <dbReference type="Pfam" id="PF04138"/>
    </source>
</evidence>
<dbReference type="InterPro" id="IPR007267">
    <property type="entry name" value="GtrA_DPMS_TM"/>
</dbReference>
<reference evidence="8 9" key="1">
    <citation type="submission" date="2020-08" db="EMBL/GenBank/DDBJ databases">
        <title>The Agave Microbiome: Exploring the role of microbial communities in plant adaptations to desert environments.</title>
        <authorList>
            <person name="Partida-Martinez L.P."/>
        </authorList>
    </citation>
    <scope>NUCLEOTIDE SEQUENCE [LARGE SCALE GENOMIC DNA]</scope>
    <source>
        <strain evidence="8 9">AT3.2</strain>
    </source>
</reference>
<keyword evidence="9" id="KW-1185">Reference proteome</keyword>
<accession>A0A7X0CEL7</accession>
<keyword evidence="3 6" id="KW-0812">Transmembrane</keyword>
<dbReference type="InterPro" id="IPR051401">
    <property type="entry name" value="GtrA_CellWall_Glycosyl"/>
</dbReference>